<feature type="coiled-coil region" evidence="1">
    <location>
        <begin position="417"/>
        <end position="444"/>
    </location>
</feature>
<dbReference type="EMBL" id="JAHQIW010007164">
    <property type="protein sequence ID" value="KAJ1372636.1"/>
    <property type="molecule type" value="Genomic_DNA"/>
</dbReference>
<feature type="region of interest" description="Disordered" evidence="2">
    <location>
        <begin position="302"/>
        <end position="355"/>
    </location>
</feature>
<organism evidence="3 4">
    <name type="scientific">Parelaphostrongylus tenuis</name>
    <name type="common">Meningeal worm</name>
    <dbReference type="NCBI Taxonomy" id="148309"/>
    <lineage>
        <taxon>Eukaryota</taxon>
        <taxon>Metazoa</taxon>
        <taxon>Ecdysozoa</taxon>
        <taxon>Nematoda</taxon>
        <taxon>Chromadorea</taxon>
        <taxon>Rhabditida</taxon>
        <taxon>Rhabditina</taxon>
        <taxon>Rhabditomorpha</taxon>
        <taxon>Strongyloidea</taxon>
        <taxon>Metastrongylidae</taxon>
        <taxon>Parelaphostrongylus</taxon>
    </lineage>
</organism>
<evidence type="ECO:0000313" key="4">
    <source>
        <dbReference type="Proteomes" id="UP001196413"/>
    </source>
</evidence>
<keyword evidence="4" id="KW-1185">Reference proteome</keyword>
<proteinExistence type="predicted"/>
<feature type="compositionally biased region" description="Polar residues" evidence="2">
    <location>
        <begin position="337"/>
        <end position="353"/>
    </location>
</feature>
<feature type="compositionally biased region" description="Pro residues" evidence="2">
    <location>
        <begin position="366"/>
        <end position="377"/>
    </location>
</feature>
<gene>
    <name evidence="3" type="ORF">KIN20_034838</name>
</gene>
<feature type="compositionally biased region" description="Basic and acidic residues" evidence="2">
    <location>
        <begin position="52"/>
        <end position="71"/>
    </location>
</feature>
<evidence type="ECO:0000313" key="3">
    <source>
        <dbReference type="EMBL" id="KAJ1372636.1"/>
    </source>
</evidence>
<name>A0AAD5WJZ6_PARTN</name>
<feature type="compositionally biased region" description="Low complexity" evidence="2">
    <location>
        <begin position="242"/>
        <end position="274"/>
    </location>
</feature>
<feature type="compositionally biased region" description="Basic and acidic residues" evidence="2">
    <location>
        <begin position="88"/>
        <end position="100"/>
    </location>
</feature>
<protein>
    <submittedName>
        <fullName evidence="3">Uncharacterized protein</fullName>
    </submittedName>
</protein>
<feature type="region of interest" description="Disordered" evidence="2">
    <location>
        <begin position="1"/>
        <end position="124"/>
    </location>
</feature>
<evidence type="ECO:0000256" key="2">
    <source>
        <dbReference type="SAM" id="MobiDB-lite"/>
    </source>
</evidence>
<reference evidence="3" key="1">
    <citation type="submission" date="2021-06" db="EMBL/GenBank/DDBJ databases">
        <title>Parelaphostrongylus tenuis whole genome reference sequence.</title>
        <authorList>
            <person name="Garwood T.J."/>
            <person name="Larsen P.A."/>
            <person name="Fountain-Jones N.M."/>
            <person name="Garbe J.R."/>
            <person name="Macchietto M.G."/>
            <person name="Kania S.A."/>
            <person name="Gerhold R.W."/>
            <person name="Richards J.E."/>
            <person name="Wolf T.M."/>
        </authorList>
    </citation>
    <scope>NUCLEOTIDE SEQUENCE</scope>
    <source>
        <strain evidence="3">MNPRO001-30</strain>
        <tissue evidence="3">Meninges</tissue>
    </source>
</reference>
<comment type="caution">
    <text evidence="3">The sequence shown here is derived from an EMBL/GenBank/DDBJ whole genome shotgun (WGS) entry which is preliminary data.</text>
</comment>
<feature type="compositionally biased region" description="Basic and acidic residues" evidence="2">
    <location>
        <begin position="22"/>
        <end position="44"/>
    </location>
</feature>
<dbReference type="Proteomes" id="UP001196413">
    <property type="component" value="Unassembled WGS sequence"/>
</dbReference>
<feature type="region of interest" description="Disordered" evidence="2">
    <location>
        <begin position="186"/>
        <end position="281"/>
    </location>
</feature>
<feature type="compositionally biased region" description="Polar residues" evidence="2">
    <location>
        <begin position="196"/>
        <end position="231"/>
    </location>
</feature>
<dbReference type="AlphaFoldDB" id="A0AAD5WJZ6"/>
<evidence type="ECO:0000256" key="1">
    <source>
        <dbReference type="SAM" id="Coils"/>
    </source>
</evidence>
<accession>A0AAD5WJZ6</accession>
<feature type="region of interest" description="Disordered" evidence="2">
    <location>
        <begin position="361"/>
        <end position="380"/>
    </location>
</feature>
<keyword evidence="1" id="KW-0175">Coiled coil</keyword>
<feature type="compositionally biased region" description="Basic residues" evidence="2">
    <location>
        <begin position="72"/>
        <end position="83"/>
    </location>
</feature>
<sequence length="465" mass="50979">MDFYGQHSMFPPRSGFFFGMQENRRPYNGDKSTEKRGDEHRGELLNRAQTSAHRDENVERCSSHMKQDIPAKKSRRIKRRGKGSSKSTSDEKTGTLEKTDKKIKKKKSPIQTPSSSAKCDTEHKGSVVQVMKRIRGVPLGASMKDKTKKWELVAVKGKASYLRNRSQRMLKDRMNKYRLVDSKGVVVEGTSEEEPCTSSNMPRSLSSGTNETSLSHQSSYKSGTASETVSKTQRKQYDGKISVSSTPSAVAPSTSSTSFARSSVLSSVSTPRGSDNAVLAYGDSRGLSTTNVESIRDIQLKKASDDSSSALDGRDKRSVHISSESPPVNPSVAVESRSVTSRADSTSLGNVTNPPCLLTVKEEPTESPPPVVLPSPPHIDRTVSCPTTAAEGNIAGEKEREEFWMLGIAEMKKGQEIHAARLKIENLQKALIEATSDLGRIEVEMNEILRRKSELLGISVPDNFA</sequence>